<proteinExistence type="predicted"/>
<feature type="region of interest" description="Disordered" evidence="1">
    <location>
        <begin position="101"/>
        <end position="123"/>
    </location>
</feature>
<comment type="caution">
    <text evidence="2">The sequence shown here is derived from an EMBL/GenBank/DDBJ whole genome shotgun (WGS) entry which is preliminary data.</text>
</comment>
<evidence type="ECO:0000313" key="2">
    <source>
        <dbReference type="EMBL" id="CAB1452521.1"/>
    </source>
</evidence>
<keyword evidence="3" id="KW-1185">Reference proteome</keyword>
<reference evidence="2" key="1">
    <citation type="submission" date="2020-03" db="EMBL/GenBank/DDBJ databases">
        <authorList>
            <person name="Weist P."/>
        </authorList>
    </citation>
    <scope>NUCLEOTIDE SEQUENCE</scope>
</reference>
<feature type="compositionally biased region" description="Polar residues" evidence="1">
    <location>
        <begin position="104"/>
        <end position="114"/>
    </location>
</feature>
<accession>A0A9N7Z6T9</accession>
<evidence type="ECO:0000313" key="3">
    <source>
        <dbReference type="Proteomes" id="UP001153269"/>
    </source>
</evidence>
<dbReference type="EMBL" id="CADEAL010004132">
    <property type="protein sequence ID" value="CAB1452521.1"/>
    <property type="molecule type" value="Genomic_DNA"/>
</dbReference>
<protein>
    <submittedName>
        <fullName evidence="2">Uncharacterized protein</fullName>
    </submittedName>
</protein>
<dbReference type="AlphaFoldDB" id="A0A9N7Z6T9"/>
<gene>
    <name evidence="2" type="ORF">PLEPLA_LOCUS40271</name>
</gene>
<sequence length="328" mass="38336">MCFQVEAGCVHREVHTDVPGCSSGSIPVRDFPHISDSVGDSLVWFTASSQRSRRRVTEDQTFQLVRGKRSGDGGSAIVQIRTLLDPERGRGRSAVLTRLGTEDTLGTVSPQDESPSACWSPVSVQPANEDEAVAPQLVVVVTGEIKTFEWCDKRNQSDCRKRTEDRGERREERGQRTEERGERREERGERTEDRGERREERGERREKRGERREERGERREERGQRREMRGERTEERGERREERGQRTEESGQRREERGQRKVDRGERTEVGGQRTEDRGERREDRGQRKEDRGQRREDKGQRTEDRGERREDRGQRKVGRGEGKRQRK</sequence>
<dbReference type="Proteomes" id="UP001153269">
    <property type="component" value="Unassembled WGS sequence"/>
</dbReference>
<organism evidence="2 3">
    <name type="scientific">Pleuronectes platessa</name>
    <name type="common">European plaice</name>
    <dbReference type="NCBI Taxonomy" id="8262"/>
    <lineage>
        <taxon>Eukaryota</taxon>
        <taxon>Metazoa</taxon>
        <taxon>Chordata</taxon>
        <taxon>Craniata</taxon>
        <taxon>Vertebrata</taxon>
        <taxon>Euteleostomi</taxon>
        <taxon>Actinopterygii</taxon>
        <taxon>Neopterygii</taxon>
        <taxon>Teleostei</taxon>
        <taxon>Neoteleostei</taxon>
        <taxon>Acanthomorphata</taxon>
        <taxon>Carangaria</taxon>
        <taxon>Pleuronectiformes</taxon>
        <taxon>Pleuronectoidei</taxon>
        <taxon>Pleuronectidae</taxon>
        <taxon>Pleuronectes</taxon>
    </lineage>
</organism>
<name>A0A9N7Z6T9_PLEPL</name>
<evidence type="ECO:0000256" key="1">
    <source>
        <dbReference type="SAM" id="MobiDB-lite"/>
    </source>
</evidence>
<feature type="region of interest" description="Disordered" evidence="1">
    <location>
        <begin position="156"/>
        <end position="328"/>
    </location>
</feature>